<dbReference type="GO" id="GO:0005829">
    <property type="term" value="C:cytosol"/>
    <property type="evidence" value="ECO:0007669"/>
    <property type="project" value="TreeGrafter"/>
</dbReference>
<evidence type="ECO:0000259" key="1">
    <source>
        <dbReference type="Pfam" id="PF03070"/>
    </source>
</evidence>
<dbReference type="OrthoDB" id="37730at2759"/>
<dbReference type="Proteomes" id="UP000239899">
    <property type="component" value="Unassembled WGS sequence"/>
</dbReference>
<dbReference type="SUPFAM" id="SSF48613">
    <property type="entry name" value="Heme oxygenase-like"/>
    <property type="match status" value="1"/>
</dbReference>
<gene>
    <name evidence="2" type="ORF">C2E21_5134</name>
</gene>
<dbReference type="InterPro" id="IPR004305">
    <property type="entry name" value="Thiaminase-2/PQQC"/>
</dbReference>
<dbReference type="GO" id="GO:0006772">
    <property type="term" value="P:thiamine metabolic process"/>
    <property type="evidence" value="ECO:0007669"/>
    <property type="project" value="UniProtKB-ARBA"/>
</dbReference>
<evidence type="ECO:0000313" key="3">
    <source>
        <dbReference type="Proteomes" id="UP000239899"/>
    </source>
</evidence>
<dbReference type="Gene3D" id="1.20.910.10">
    <property type="entry name" value="Heme oxygenase-like"/>
    <property type="match status" value="1"/>
</dbReference>
<feature type="domain" description="Thiaminase-2/PQQC" evidence="1">
    <location>
        <begin position="18"/>
        <end position="215"/>
    </location>
</feature>
<evidence type="ECO:0000313" key="2">
    <source>
        <dbReference type="EMBL" id="PRW56001.1"/>
    </source>
</evidence>
<dbReference type="PANTHER" id="PTHR43198">
    <property type="entry name" value="BIFUNCTIONAL TH2 PROTEIN"/>
    <property type="match status" value="1"/>
</dbReference>
<dbReference type="Pfam" id="PF03070">
    <property type="entry name" value="TENA_THI-4"/>
    <property type="match status" value="1"/>
</dbReference>
<protein>
    <submittedName>
        <fullName evidence="2">Thiaminase II</fullName>
    </submittedName>
</protein>
<dbReference type="InterPro" id="IPR016084">
    <property type="entry name" value="Haem_Oase-like_multi-hlx"/>
</dbReference>
<keyword evidence="3" id="KW-1185">Reference proteome</keyword>
<comment type="caution">
    <text evidence="2">The sequence shown here is derived from an EMBL/GenBank/DDBJ whole genome shotgun (WGS) entry which is preliminary data.</text>
</comment>
<sequence length="223" mass="25069">MWSSVSGGPDSIFSCMLAHPFLTGLVDGTLCEQAFKFYIVQGALYLRQYSRALALVASKAPADRPAWTAFLARCANEAYAEEDTFHKEFLAYYNTTVDEETVGTRLAPSCQLYATTILSTVHERAFYEGMAAILPCFIVYLEVAKTLQPRGSPHLLYQKFIDRFGGAEYESLALEVVQIANAVAAELGETQRQRMRAIFEHGCQLEYMFFDACYTQQRWPLCG</sequence>
<dbReference type="EMBL" id="LHPG02000009">
    <property type="protein sequence ID" value="PRW56001.1"/>
    <property type="molecule type" value="Genomic_DNA"/>
</dbReference>
<dbReference type="CDD" id="cd19365">
    <property type="entry name" value="TenA_C-like"/>
    <property type="match status" value="1"/>
</dbReference>
<dbReference type="STRING" id="3076.A0A2P6TPP6"/>
<name>A0A2P6TPP6_CHLSO</name>
<proteinExistence type="predicted"/>
<accession>A0A2P6TPP6</accession>
<dbReference type="InterPro" id="IPR050967">
    <property type="entry name" value="Thiamine_Salvage_TenA"/>
</dbReference>
<reference evidence="2 3" key="1">
    <citation type="journal article" date="2018" name="Plant J.">
        <title>Genome sequences of Chlorella sorokiniana UTEX 1602 and Micractinium conductrix SAG 241.80: implications to maltose excretion by a green alga.</title>
        <authorList>
            <person name="Arriola M.B."/>
            <person name="Velmurugan N."/>
            <person name="Zhang Y."/>
            <person name="Plunkett M.H."/>
            <person name="Hondzo H."/>
            <person name="Barney B.M."/>
        </authorList>
    </citation>
    <scope>NUCLEOTIDE SEQUENCE [LARGE SCALE GENOMIC DNA]</scope>
    <source>
        <strain evidence="3">UTEX 1602</strain>
    </source>
</reference>
<organism evidence="2 3">
    <name type="scientific">Chlorella sorokiniana</name>
    <name type="common">Freshwater green alga</name>
    <dbReference type="NCBI Taxonomy" id="3076"/>
    <lineage>
        <taxon>Eukaryota</taxon>
        <taxon>Viridiplantae</taxon>
        <taxon>Chlorophyta</taxon>
        <taxon>core chlorophytes</taxon>
        <taxon>Trebouxiophyceae</taxon>
        <taxon>Chlorellales</taxon>
        <taxon>Chlorellaceae</taxon>
        <taxon>Chlorella clade</taxon>
        <taxon>Chlorella</taxon>
    </lineage>
</organism>
<dbReference type="PANTHER" id="PTHR43198:SF2">
    <property type="entry name" value="SI:CH1073-67J19.1-RELATED"/>
    <property type="match status" value="1"/>
</dbReference>
<dbReference type="AlphaFoldDB" id="A0A2P6TPP6"/>